<accession>A0A841K4G0</accession>
<proteinExistence type="predicted"/>
<comment type="caution">
    <text evidence="3">The sequence shown here is derived from an EMBL/GenBank/DDBJ whole genome shotgun (WGS) entry which is preliminary data.</text>
</comment>
<dbReference type="AlphaFoldDB" id="A0A841K4G0"/>
<dbReference type="PANTHER" id="PTHR37612:SF20">
    <property type="entry name" value="PER-HEXAMER REPEAT PROTEIN 5-RELATED"/>
    <property type="match status" value="1"/>
</dbReference>
<protein>
    <submittedName>
        <fullName evidence="3">Uncharacterized protein</fullName>
    </submittedName>
</protein>
<sequence length="532" mass="55059">MKSAYIRSFALCMLGAGISLPSYAQYVGRVDTNKDAKTPTLRATAVLEYTGDVTRPVASRLVPLAVWDGSTYQPGGLYMAQPVPMAVESGTQYELELAGVPKGLFDVKAAADVSGSWIAIGAYQKPVSPKASKLRASKNQPQFVHDAGYDDDKPHFAHRPAAQSGSNNGSSGSSGGSSSGGTGTGSGSDKTASNAPPVDPDRPTLHKRTDSGSGSNSGNTSNAGGSSGSNSGSGTGSASGSGSTSGSGDSGSSSGSGNAPSVDPDRPTLHRHGSSGSNSSDNGAPVSATMDVDPDRPRLRRGVPTNLESLDVPSNVEIAKLAGKPENLEQMVAVSDIKTREPHNFVYSWTDPDTEKKMQSALEDMAKNLLAGKPMQPAISSQPAPAKKTTTAAASQTATHPGTTHRTAKKPTAPALPELANEQFKAYALTFGGGATLVFSAQSTMPDGKVKYVLLIAQPDFNGTPQVIYKQVTSEDELDVIPRMQLVDAADTDADNRAELIFELAGKKDRQYAIYRVAGGSVEQVFSTAGSS</sequence>
<dbReference type="RefSeq" id="WP_184085017.1">
    <property type="nucleotide sequence ID" value="NZ_JACHEK010000007.1"/>
</dbReference>
<feature type="compositionally biased region" description="Low complexity" evidence="1">
    <location>
        <begin position="211"/>
        <end position="224"/>
    </location>
</feature>
<gene>
    <name evidence="3" type="ORF">HNQ77_003469</name>
</gene>
<name>A0A841K4G0_9BACT</name>
<feature type="compositionally biased region" description="Low complexity" evidence="1">
    <location>
        <begin position="381"/>
        <end position="399"/>
    </location>
</feature>
<evidence type="ECO:0000313" key="4">
    <source>
        <dbReference type="Proteomes" id="UP000538666"/>
    </source>
</evidence>
<feature type="compositionally biased region" description="Gly residues" evidence="1">
    <location>
        <begin position="172"/>
        <end position="186"/>
    </location>
</feature>
<feature type="signal peptide" evidence="2">
    <location>
        <begin position="1"/>
        <end position="24"/>
    </location>
</feature>
<feature type="compositionally biased region" description="Basic and acidic residues" evidence="1">
    <location>
        <begin position="199"/>
        <end position="210"/>
    </location>
</feature>
<feature type="compositionally biased region" description="Low complexity" evidence="1">
    <location>
        <begin position="274"/>
        <end position="283"/>
    </location>
</feature>
<feature type="region of interest" description="Disordered" evidence="1">
    <location>
        <begin position="377"/>
        <end position="411"/>
    </location>
</feature>
<evidence type="ECO:0000256" key="1">
    <source>
        <dbReference type="SAM" id="MobiDB-lite"/>
    </source>
</evidence>
<reference evidence="3 4" key="1">
    <citation type="submission" date="2020-08" db="EMBL/GenBank/DDBJ databases">
        <title>Genomic Encyclopedia of Type Strains, Phase IV (KMG-IV): sequencing the most valuable type-strain genomes for metagenomic binning, comparative biology and taxonomic classification.</title>
        <authorList>
            <person name="Goeker M."/>
        </authorList>
    </citation>
    <scope>NUCLEOTIDE SEQUENCE [LARGE SCALE GENOMIC DNA]</scope>
    <source>
        <strain evidence="3 4">DSM 103733</strain>
    </source>
</reference>
<evidence type="ECO:0000313" key="3">
    <source>
        <dbReference type="EMBL" id="MBB6145508.1"/>
    </source>
</evidence>
<dbReference type="Proteomes" id="UP000538666">
    <property type="component" value="Unassembled WGS sequence"/>
</dbReference>
<organism evidence="3 4">
    <name type="scientific">Silvibacterium bohemicum</name>
    <dbReference type="NCBI Taxonomy" id="1577686"/>
    <lineage>
        <taxon>Bacteria</taxon>
        <taxon>Pseudomonadati</taxon>
        <taxon>Acidobacteriota</taxon>
        <taxon>Terriglobia</taxon>
        <taxon>Terriglobales</taxon>
        <taxon>Acidobacteriaceae</taxon>
        <taxon>Silvibacterium</taxon>
    </lineage>
</organism>
<evidence type="ECO:0000256" key="2">
    <source>
        <dbReference type="SAM" id="SignalP"/>
    </source>
</evidence>
<dbReference type="EMBL" id="JACHEK010000007">
    <property type="protein sequence ID" value="MBB6145508.1"/>
    <property type="molecule type" value="Genomic_DNA"/>
</dbReference>
<dbReference type="PANTHER" id="PTHR37612">
    <property type="entry name" value="FIBROIN HEAVY CHAIN FIB-H LIKE PROTEIN"/>
    <property type="match status" value="1"/>
</dbReference>
<feature type="compositionally biased region" description="Gly residues" evidence="1">
    <location>
        <begin position="225"/>
        <end position="249"/>
    </location>
</feature>
<dbReference type="InterPro" id="IPR052258">
    <property type="entry name" value="Diverse_Func_Domain-Protein"/>
</dbReference>
<keyword evidence="2" id="KW-0732">Signal</keyword>
<feature type="region of interest" description="Disordered" evidence="1">
    <location>
        <begin position="131"/>
        <end position="306"/>
    </location>
</feature>
<feature type="chain" id="PRO_5032854105" evidence="2">
    <location>
        <begin position="25"/>
        <end position="532"/>
    </location>
</feature>
<keyword evidence="4" id="KW-1185">Reference proteome</keyword>